<reference evidence="5 6" key="1">
    <citation type="journal article" date="2012" name="J. Bacteriol.">
        <title>De Novo Genome Project of Cupriavidus basilensis OR16.</title>
        <authorList>
            <person name="Cserhati M."/>
            <person name="Kriszt B."/>
            <person name="Szoboszlay S."/>
            <person name="Toth A."/>
            <person name="Szabo I."/>
            <person name="Tancsics A."/>
            <person name="Nagy I."/>
            <person name="Horvath B."/>
            <person name="Nagy I."/>
            <person name="Kukolya J."/>
        </authorList>
    </citation>
    <scope>NUCLEOTIDE SEQUENCE [LARGE SCALE GENOMIC DNA]</scope>
    <source>
        <strain evidence="5 6">OR16</strain>
    </source>
</reference>
<organism evidence="5 6">
    <name type="scientific">Cupriavidus basilensis OR16</name>
    <dbReference type="NCBI Taxonomy" id="1127483"/>
    <lineage>
        <taxon>Bacteria</taxon>
        <taxon>Pseudomonadati</taxon>
        <taxon>Pseudomonadota</taxon>
        <taxon>Betaproteobacteria</taxon>
        <taxon>Burkholderiales</taxon>
        <taxon>Burkholderiaceae</taxon>
        <taxon>Cupriavidus</taxon>
    </lineage>
</organism>
<evidence type="ECO:0000256" key="1">
    <source>
        <dbReference type="ARBA" id="ARBA00022630"/>
    </source>
</evidence>
<dbReference type="PANTHER" id="PTHR43884">
    <property type="entry name" value="ACYL-COA DEHYDROGENASE"/>
    <property type="match status" value="1"/>
</dbReference>
<dbReference type="InterPro" id="IPR037069">
    <property type="entry name" value="AcylCoA_DH/ox_N_sf"/>
</dbReference>
<dbReference type="PANTHER" id="PTHR43884:SF20">
    <property type="entry name" value="ACYL-COA DEHYDROGENASE FADE28"/>
    <property type="match status" value="1"/>
</dbReference>
<evidence type="ECO:0000256" key="2">
    <source>
        <dbReference type="ARBA" id="ARBA00022827"/>
    </source>
</evidence>
<evidence type="ECO:0000259" key="4">
    <source>
        <dbReference type="Pfam" id="PF02771"/>
    </source>
</evidence>
<dbReference type="InterPro" id="IPR013786">
    <property type="entry name" value="AcylCoA_DH/ox_N"/>
</dbReference>
<dbReference type="EMBL" id="AHJE01000003">
    <property type="protein sequence ID" value="EHP44569.1"/>
    <property type="molecule type" value="Genomic_DNA"/>
</dbReference>
<dbReference type="GO" id="GO:0050660">
    <property type="term" value="F:flavin adenine dinucleotide binding"/>
    <property type="evidence" value="ECO:0007669"/>
    <property type="project" value="InterPro"/>
</dbReference>
<proteinExistence type="predicted"/>
<feature type="domain" description="Acyl-CoA dehydrogenase/oxidase N-terminal" evidence="4">
    <location>
        <begin position="1"/>
        <end position="114"/>
    </location>
</feature>
<dbReference type="Pfam" id="PF02771">
    <property type="entry name" value="Acyl-CoA_dh_N"/>
    <property type="match status" value="1"/>
</dbReference>
<dbReference type="GO" id="GO:0003995">
    <property type="term" value="F:acyl-CoA dehydrogenase activity"/>
    <property type="evidence" value="ECO:0007669"/>
    <property type="project" value="TreeGrafter"/>
</dbReference>
<comment type="caution">
    <text evidence="5">The sequence shown here is derived from an EMBL/GenBank/DDBJ whole genome shotgun (WGS) entry which is preliminary data.</text>
</comment>
<accession>H1RY78</accession>
<dbReference type="InterPro" id="IPR046373">
    <property type="entry name" value="Acyl-CoA_Oxase/DH_mid-dom_sf"/>
</dbReference>
<dbReference type="Gene3D" id="1.20.140.10">
    <property type="entry name" value="Butyryl-CoA Dehydrogenase, subunit A, domain 3"/>
    <property type="match status" value="1"/>
</dbReference>
<evidence type="ECO:0000256" key="3">
    <source>
        <dbReference type="ARBA" id="ARBA00023002"/>
    </source>
</evidence>
<keyword evidence="3" id="KW-0560">Oxidoreductase</keyword>
<evidence type="ECO:0000313" key="5">
    <source>
        <dbReference type="EMBL" id="EHP44569.1"/>
    </source>
</evidence>
<dbReference type="AlphaFoldDB" id="H1RY78"/>
<dbReference type="InterPro" id="IPR009100">
    <property type="entry name" value="AcylCoA_DH/oxidase_NM_dom_sf"/>
</dbReference>
<keyword evidence="2" id="KW-0274">FAD</keyword>
<dbReference type="Proteomes" id="UP000005808">
    <property type="component" value="Unassembled WGS sequence"/>
</dbReference>
<name>H1RY78_9BURK</name>
<dbReference type="SUPFAM" id="SSF47203">
    <property type="entry name" value="Acyl-CoA dehydrogenase C-terminal domain-like"/>
    <property type="match status" value="1"/>
</dbReference>
<dbReference type="Gene3D" id="1.10.540.10">
    <property type="entry name" value="Acyl-CoA dehydrogenase/oxidase, N-terminal domain"/>
    <property type="match status" value="1"/>
</dbReference>
<protein>
    <submittedName>
        <fullName evidence="5">Acyl-CoA dehydrogenase</fullName>
    </submittedName>
</protein>
<sequence>MIRDTARDFLAVRSDSAAVRRVVDAAADAAQDGHDTALWREMAGELGWCGIALPEAAGGAGLGAVELALLMEQMGQRLACVPYWSAICLAAPALAGSLAPAPAAPWLARLAQGEARAALALPAWMAPGADGSLDADALTVTAAVAGDGYVLDGQVAQVFDAAGADWLLVPARLSGDAAGQPALFLLQTAALAGQPGFGLRRLAVLDRTRPLADLVFDGLRVEANACLAQGAGVAAGVGAAMWHASLMLAAEQLGGAQQCLDLTVAYAAERVQFAGRSPPSRPSSTAARR</sequence>
<dbReference type="SUPFAM" id="SSF56645">
    <property type="entry name" value="Acyl-CoA dehydrogenase NM domain-like"/>
    <property type="match status" value="1"/>
</dbReference>
<dbReference type="InterPro" id="IPR036250">
    <property type="entry name" value="AcylCo_DH-like_C"/>
</dbReference>
<dbReference type="PATRIC" id="fig|1127483.3.peg.202"/>
<evidence type="ECO:0000313" key="6">
    <source>
        <dbReference type="Proteomes" id="UP000005808"/>
    </source>
</evidence>
<keyword evidence="1" id="KW-0285">Flavoprotein</keyword>
<gene>
    <name evidence="5" type="ORF">OR16_00975</name>
</gene>
<dbReference type="Gene3D" id="2.40.110.10">
    <property type="entry name" value="Butyryl-CoA Dehydrogenase, subunit A, domain 2"/>
    <property type="match status" value="1"/>
</dbReference>